<dbReference type="Proteomes" id="UP000075635">
    <property type="component" value="Unassembled WGS sequence"/>
</dbReference>
<dbReference type="InterPro" id="IPR036291">
    <property type="entry name" value="NAD(P)-bd_dom_sf"/>
</dbReference>
<protein>
    <submittedName>
        <fullName evidence="3">NAD-dependent epimerase</fullName>
    </submittedName>
</protein>
<feature type="domain" description="3-beta hydroxysteroid dehydrogenase/isomerase" evidence="2">
    <location>
        <begin position="6"/>
        <end position="253"/>
    </location>
</feature>
<dbReference type="EMBL" id="JEMB01001772">
    <property type="protein sequence ID" value="KYF85173.1"/>
    <property type="molecule type" value="Genomic_DNA"/>
</dbReference>
<dbReference type="InterPro" id="IPR051783">
    <property type="entry name" value="NAD(P)-dependent_oxidoreduct"/>
</dbReference>
<dbReference type="GO" id="GO:0005737">
    <property type="term" value="C:cytoplasm"/>
    <property type="evidence" value="ECO:0007669"/>
    <property type="project" value="TreeGrafter"/>
</dbReference>
<feature type="region of interest" description="Disordered" evidence="1">
    <location>
        <begin position="316"/>
        <end position="341"/>
    </location>
</feature>
<sequence length="341" mass="36257">MSISFVTGGSGFVGRNLIEALRARGDVVRALARSDAAAAAVSRSGAEPVRGDLDDVDALRRGMAGAQVVYHAAALVQDWGPREDYLRANVAGTEHALAAARAAGARRFVHVSTEAVLLGGEPLVNVDERRPRPPSPVGLYPLTKGLAEERVVAASSPELATVVVRPRFIWGLGDTSLLPQFVEAVRAGKFMWIDGGRALTSTCHVRNLCEGMILAAEKGRGGEIYFLTDGPPIETREFVTRLLATQGVDPGGRSVPRWLAAAFAQAAEWTWTGLRLKGAPPITRTVVRLFGAEVTVNDDKARRELGYRGTVSREAGLEEMARASKTQASRSEAKGAPVAAA</sequence>
<dbReference type="AlphaFoldDB" id="A0A150RYA9"/>
<dbReference type="PANTHER" id="PTHR48079:SF6">
    <property type="entry name" value="NAD(P)-BINDING DOMAIN-CONTAINING PROTEIN-RELATED"/>
    <property type="match status" value="1"/>
</dbReference>
<evidence type="ECO:0000259" key="2">
    <source>
        <dbReference type="Pfam" id="PF01073"/>
    </source>
</evidence>
<reference evidence="3 4" key="1">
    <citation type="submission" date="2014-02" db="EMBL/GenBank/DDBJ databases">
        <title>The small core and large imbalanced accessory genome model reveals a collaborative survival strategy of Sorangium cellulosum strains in nature.</title>
        <authorList>
            <person name="Han K."/>
            <person name="Peng R."/>
            <person name="Blom J."/>
            <person name="Li Y.-Z."/>
        </authorList>
    </citation>
    <scope>NUCLEOTIDE SEQUENCE [LARGE SCALE GENOMIC DNA]</scope>
    <source>
        <strain evidence="3 4">So0011-07</strain>
    </source>
</reference>
<evidence type="ECO:0000313" key="3">
    <source>
        <dbReference type="EMBL" id="KYF85173.1"/>
    </source>
</evidence>
<accession>A0A150RYA9</accession>
<dbReference type="SUPFAM" id="SSF51735">
    <property type="entry name" value="NAD(P)-binding Rossmann-fold domains"/>
    <property type="match status" value="1"/>
</dbReference>
<proteinExistence type="predicted"/>
<dbReference type="GO" id="GO:0016616">
    <property type="term" value="F:oxidoreductase activity, acting on the CH-OH group of donors, NAD or NADP as acceptor"/>
    <property type="evidence" value="ECO:0007669"/>
    <property type="project" value="InterPro"/>
</dbReference>
<name>A0A150RYA9_SORCE</name>
<evidence type="ECO:0000313" key="4">
    <source>
        <dbReference type="Proteomes" id="UP000075635"/>
    </source>
</evidence>
<dbReference type="Gene3D" id="3.40.50.720">
    <property type="entry name" value="NAD(P)-binding Rossmann-like Domain"/>
    <property type="match status" value="1"/>
</dbReference>
<dbReference type="Pfam" id="PF01073">
    <property type="entry name" value="3Beta_HSD"/>
    <property type="match status" value="1"/>
</dbReference>
<dbReference type="PANTHER" id="PTHR48079">
    <property type="entry name" value="PROTEIN YEEZ"/>
    <property type="match status" value="1"/>
</dbReference>
<gene>
    <name evidence="3" type="ORF">BE17_22320</name>
</gene>
<comment type="caution">
    <text evidence="3">The sequence shown here is derived from an EMBL/GenBank/DDBJ whole genome shotgun (WGS) entry which is preliminary data.</text>
</comment>
<dbReference type="InterPro" id="IPR002225">
    <property type="entry name" value="3Beta_OHSteriod_DH/Estase"/>
</dbReference>
<dbReference type="GO" id="GO:0004029">
    <property type="term" value="F:aldehyde dehydrogenase (NAD+) activity"/>
    <property type="evidence" value="ECO:0007669"/>
    <property type="project" value="TreeGrafter"/>
</dbReference>
<dbReference type="GO" id="GO:0006694">
    <property type="term" value="P:steroid biosynthetic process"/>
    <property type="evidence" value="ECO:0007669"/>
    <property type="project" value="InterPro"/>
</dbReference>
<organism evidence="3 4">
    <name type="scientific">Sorangium cellulosum</name>
    <name type="common">Polyangium cellulosum</name>
    <dbReference type="NCBI Taxonomy" id="56"/>
    <lineage>
        <taxon>Bacteria</taxon>
        <taxon>Pseudomonadati</taxon>
        <taxon>Myxococcota</taxon>
        <taxon>Polyangia</taxon>
        <taxon>Polyangiales</taxon>
        <taxon>Polyangiaceae</taxon>
        <taxon>Sorangium</taxon>
    </lineage>
</organism>
<evidence type="ECO:0000256" key="1">
    <source>
        <dbReference type="SAM" id="MobiDB-lite"/>
    </source>
</evidence>